<protein>
    <submittedName>
        <fullName evidence="2">Uncharacterized protein</fullName>
    </submittedName>
</protein>
<sequence>MLLNNLLNWLFGMEFQMLISMDDCVGQFDYCIDFCFCFNCRCSKGVLLLSFFKGLCFAVTFYMVVAFWKCINTSRGDDEEAYDPGTLVAAGCLCVITTILESISSNGDISYDYKPEAILE</sequence>
<evidence type="ECO:0000256" key="1">
    <source>
        <dbReference type="SAM" id="Phobius"/>
    </source>
</evidence>
<keyword evidence="1" id="KW-1133">Transmembrane helix</keyword>
<dbReference type="Proteomes" id="UP001229421">
    <property type="component" value="Unassembled WGS sequence"/>
</dbReference>
<reference evidence="2" key="1">
    <citation type="journal article" date="2023" name="bioRxiv">
        <title>Improved chromosome-level genome assembly for marigold (Tagetes erecta).</title>
        <authorList>
            <person name="Jiang F."/>
            <person name="Yuan L."/>
            <person name="Wang S."/>
            <person name="Wang H."/>
            <person name="Xu D."/>
            <person name="Wang A."/>
            <person name="Fan W."/>
        </authorList>
    </citation>
    <scope>NUCLEOTIDE SEQUENCE</scope>
    <source>
        <strain evidence="2">WSJ</strain>
        <tissue evidence="2">Leaf</tissue>
    </source>
</reference>
<dbReference type="AlphaFoldDB" id="A0AAD8KQE8"/>
<keyword evidence="1" id="KW-0812">Transmembrane</keyword>
<keyword evidence="1" id="KW-0472">Membrane</keyword>
<proteinExistence type="predicted"/>
<organism evidence="2 3">
    <name type="scientific">Tagetes erecta</name>
    <name type="common">African marigold</name>
    <dbReference type="NCBI Taxonomy" id="13708"/>
    <lineage>
        <taxon>Eukaryota</taxon>
        <taxon>Viridiplantae</taxon>
        <taxon>Streptophyta</taxon>
        <taxon>Embryophyta</taxon>
        <taxon>Tracheophyta</taxon>
        <taxon>Spermatophyta</taxon>
        <taxon>Magnoliopsida</taxon>
        <taxon>eudicotyledons</taxon>
        <taxon>Gunneridae</taxon>
        <taxon>Pentapetalae</taxon>
        <taxon>asterids</taxon>
        <taxon>campanulids</taxon>
        <taxon>Asterales</taxon>
        <taxon>Asteraceae</taxon>
        <taxon>Asteroideae</taxon>
        <taxon>Heliantheae alliance</taxon>
        <taxon>Tageteae</taxon>
        <taxon>Tagetes</taxon>
    </lineage>
</organism>
<keyword evidence="3" id="KW-1185">Reference proteome</keyword>
<accession>A0AAD8KQE8</accession>
<name>A0AAD8KQE8_TARER</name>
<comment type="caution">
    <text evidence="2">The sequence shown here is derived from an EMBL/GenBank/DDBJ whole genome shotgun (WGS) entry which is preliminary data.</text>
</comment>
<dbReference type="EMBL" id="JAUHHV010000005">
    <property type="protein sequence ID" value="KAK1424482.1"/>
    <property type="molecule type" value="Genomic_DNA"/>
</dbReference>
<feature type="transmembrane region" description="Helical" evidence="1">
    <location>
        <begin position="46"/>
        <end position="68"/>
    </location>
</feature>
<evidence type="ECO:0000313" key="3">
    <source>
        <dbReference type="Proteomes" id="UP001229421"/>
    </source>
</evidence>
<gene>
    <name evidence="2" type="ORF">QVD17_19812</name>
</gene>
<evidence type="ECO:0000313" key="2">
    <source>
        <dbReference type="EMBL" id="KAK1424482.1"/>
    </source>
</evidence>